<dbReference type="GO" id="GO:0140359">
    <property type="term" value="F:ABC-type transporter activity"/>
    <property type="evidence" value="ECO:0007669"/>
    <property type="project" value="InterPro"/>
</dbReference>
<dbReference type="PATRIC" id="fig|644.34.peg.676"/>
<evidence type="ECO:0000313" key="13">
    <source>
        <dbReference type="EMBL" id="AID70935.1"/>
    </source>
</evidence>
<evidence type="ECO:0000256" key="1">
    <source>
        <dbReference type="ARBA" id="ARBA00004651"/>
    </source>
</evidence>
<name>A0A068FZ99_AERHY</name>
<evidence type="ECO:0000256" key="9">
    <source>
        <dbReference type="ARBA" id="ARBA00023047"/>
    </source>
</evidence>
<feature type="domain" description="ABC transmembrane type-2" evidence="12">
    <location>
        <begin position="39"/>
        <end position="264"/>
    </location>
</feature>
<dbReference type="Pfam" id="PF01061">
    <property type="entry name" value="ABC2_membrane"/>
    <property type="match status" value="1"/>
</dbReference>
<comment type="subcellular location">
    <subcellularLocation>
        <location evidence="11">Cell inner membrane</location>
        <topology evidence="11">Multi-pass membrane protein</topology>
    </subcellularLocation>
    <subcellularLocation>
        <location evidence="1">Cell membrane</location>
        <topology evidence="1">Multi-pass membrane protein</topology>
    </subcellularLocation>
</comment>
<evidence type="ECO:0000256" key="2">
    <source>
        <dbReference type="ARBA" id="ARBA00007783"/>
    </source>
</evidence>
<dbReference type="PROSITE" id="PS51012">
    <property type="entry name" value="ABC_TM2"/>
    <property type="match status" value="1"/>
</dbReference>
<evidence type="ECO:0000256" key="3">
    <source>
        <dbReference type="ARBA" id="ARBA00022448"/>
    </source>
</evidence>
<organism evidence="13">
    <name type="scientific">Aeromonas hydrophila</name>
    <dbReference type="NCBI Taxonomy" id="644"/>
    <lineage>
        <taxon>Bacteria</taxon>
        <taxon>Pseudomonadati</taxon>
        <taxon>Pseudomonadota</taxon>
        <taxon>Gammaproteobacteria</taxon>
        <taxon>Aeromonadales</taxon>
        <taxon>Aeromonadaceae</taxon>
        <taxon>Aeromonas</taxon>
    </lineage>
</organism>
<evidence type="ECO:0000256" key="7">
    <source>
        <dbReference type="ARBA" id="ARBA00022903"/>
    </source>
</evidence>
<dbReference type="EMBL" id="KC999969">
    <property type="protein sequence ID" value="AID71016.1"/>
    <property type="molecule type" value="Genomic_DNA"/>
</dbReference>
<reference evidence="15" key="2">
    <citation type="journal article" date="2015" name="Mar. Drugs">
        <title>Molecular and chemical analysis of the lipopolysaccharide from aeromonas hydrophila strain AH-1 (Serotype O11).</title>
        <authorList>
            <person name="Merino S."/>
            <person name="Canals R."/>
            <person name="Knirel Y.A."/>
            <person name="Tomas J.M."/>
        </authorList>
    </citation>
    <scope>NUCLEOTIDE SEQUENCE</scope>
    <source>
        <strain evidence="15">AH-1</strain>
    </source>
</reference>
<comment type="similarity">
    <text evidence="2 11">Belongs to the ABC-2 integral membrane protein family.</text>
</comment>
<feature type="transmembrane region" description="Helical" evidence="11">
    <location>
        <begin position="118"/>
        <end position="145"/>
    </location>
</feature>
<evidence type="ECO:0000259" key="12">
    <source>
        <dbReference type="PROSITE" id="PS51012"/>
    </source>
</evidence>
<dbReference type="GO" id="GO:0015774">
    <property type="term" value="P:polysaccharide transport"/>
    <property type="evidence" value="ECO:0007669"/>
    <property type="project" value="UniProtKB-KW"/>
</dbReference>
<feature type="transmembrane region" description="Helical" evidence="11">
    <location>
        <begin position="242"/>
        <end position="261"/>
    </location>
</feature>
<dbReference type="AlphaFoldDB" id="A0A068FZ99"/>
<keyword evidence="6 11" id="KW-0812">Transmembrane</keyword>
<accession>A0A068FZ99</accession>
<feature type="transmembrane region" description="Helical" evidence="11">
    <location>
        <begin position="42"/>
        <end position="65"/>
    </location>
</feature>
<evidence type="ECO:0000256" key="11">
    <source>
        <dbReference type="RuleBase" id="RU361157"/>
    </source>
</evidence>
<evidence type="ECO:0000313" key="14">
    <source>
        <dbReference type="EMBL" id="AID71016.1"/>
    </source>
</evidence>
<keyword evidence="5" id="KW-0762">Sugar transport</keyword>
<keyword evidence="4 11" id="KW-1003">Cell membrane</keyword>
<feature type="transmembrane region" description="Helical" evidence="11">
    <location>
        <begin position="187"/>
        <end position="205"/>
    </location>
</feature>
<protein>
    <recommendedName>
        <fullName evidence="11">Transport permease protein</fullName>
    </recommendedName>
</protein>
<evidence type="ECO:0000256" key="8">
    <source>
        <dbReference type="ARBA" id="ARBA00022989"/>
    </source>
</evidence>
<keyword evidence="8 11" id="KW-1133">Transmembrane helix</keyword>
<dbReference type="InterPro" id="IPR000412">
    <property type="entry name" value="ABC_2_transport"/>
</dbReference>
<keyword evidence="10 11" id="KW-0472">Membrane</keyword>
<dbReference type="GO" id="GO:0043190">
    <property type="term" value="C:ATP-binding cassette (ABC) transporter complex"/>
    <property type="evidence" value="ECO:0007669"/>
    <property type="project" value="InterPro"/>
</dbReference>
<keyword evidence="7" id="KW-0972">Capsule biogenesis/degradation</keyword>
<gene>
    <name evidence="13" type="primary">rfbD</name>
</gene>
<dbReference type="PANTHER" id="PTHR30413">
    <property type="entry name" value="INNER MEMBRANE TRANSPORT PERMEASE"/>
    <property type="match status" value="1"/>
</dbReference>
<evidence type="ECO:0000256" key="5">
    <source>
        <dbReference type="ARBA" id="ARBA00022597"/>
    </source>
</evidence>
<evidence type="ECO:0000256" key="10">
    <source>
        <dbReference type="ARBA" id="ARBA00023136"/>
    </source>
</evidence>
<feature type="transmembrane region" description="Helical" evidence="11">
    <location>
        <begin position="77"/>
        <end position="98"/>
    </location>
</feature>
<evidence type="ECO:0000256" key="4">
    <source>
        <dbReference type="ARBA" id="ARBA00022475"/>
    </source>
</evidence>
<sequence length="272" mass="30914">MIRDDSIHPRRILACWSQRHLIATLVRREVASRYRGSLFGNLWALFTPLFMLAVYTFIFSVVFKARWTGGSDSRSEFALVLFAGLMVFNLFSECFNRAPRLILENVNYVKKVVFPLDILPWVALGSAMTNLLISFLVWIAFYMIAFGMPSVTVLLFPIVILPLVFLVMGISWALAAMGVYLRDLSQLVGVISTILMFLSPIFYPVEALPEEYRHWLNANPLTPVIAQVRDVLYWGKLPSWESYGMTLIAGMAVMYAGFALFQKTRKGFADVL</sequence>
<dbReference type="GO" id="GO:0015920">
    <property type="term" value="P:lipopolysaccharide transport"/>
    <property type="evidence" value="ECO:0007669"/>
    <property type="project" value="TreeGrafter"/>
</dbReference>
<dbReference type="InterPro" id="IPR013525">
    <property type="entry name" value="ABC2_TM"/>
</dbReference>
<dbReference type="InterPro" id="IPR047817">
    <property type="entry name" value="ABC2_TM_bact-type"/>
</dbReference>
<dbReference type="PANTHER" id="PTHR30413:SF10">
    <property type="entry name" value="CAPSULE POLYSACCHARIDE EXPORT INNER-MEMBRANE PROTEIN CTRC"/>
    <property type="match status" value="1"/>
</dbReference>
<dbReference type="EMBL" id="KC999966">
    <property type="protein sequence ID" value="AID70935.1"/>
    <property type="molecule type" value="Genomic_DNA"/>
</dbReference>
<reference evidence="13" key="1">
    <citation type="journal article" date="2013" name="PLoS ONE">
        <title>Implication of lateral genetic transfer in the emergence of Aeromonas hydrophila isolates of epidemic outbreaks in channel catfish.</title>
        <authorList>
            <person name="Hossain M.J."/>
            <person name="Waldbieser G.C."/>
            <person name="Sun D."/>
            <person name="Capps N.K."/>
            <person name="Hemstreet W.B."/>
            <person name="Carlisle K."/>
            <person name="Griffin M.J."/>
            <person name="Khoo L."/>
            <person name="Goodwin A.E."/>
            <person name="Sonstegard T.S."/>
            <person name="Schroeder S."/>
            <person name="Hayden K."/>
            <person name="Newton J.C."/>
            <person name="Terhune J.S."/>
            <person name="Liles M.R."/>
        </authorList>
    </citation>
    <scope>NUCLEOTIDE SEQUENCE</scope>
    <source>
        <strain evidence="13">AL97-91</strain>
        <strain evidence="14">MN98-04</strain>
    </source>
</reference>
<evidence type="ECO:0000256" key="6">
    <source>
        <dbReference type="ARBA" id="ARBA00022692"/>
    </source>
</evidence>
<proteinExistence type="inferred from homology"/>
<dbReference type="RefSeq" id="WP_043121682.1">
    <property type="nucleotide sequence ID" value="NZ_CP148749.1"/>
</dbReference>
<feature type="transmembrane region" description="Helical" evidence="11">
    <location>
        <begin position="151"/>
        <end position="175"/>
    </location>
</feature>
<keyword evidence="3 11" id="KW-0813">Transport</keyword>
<dbReference type="PIRSF" id="PIRSF006648">
    <property type="entry name" value="DrrB"/>
    <property type="match status" value="1"/>
</dbReference>
<evidence type="ECO:0000313" key="15">
    <source>
        <dbReference type="EMBL" id="AKL88475.1"/>
    </source>
</evidence>
<keyword evidence="9" id="KW-0625">Polysaccharide transport</keyword>
<dbReference type="EMBL" id="KP856714">
    <property type="protein sequence ID" value="AKL88475.1"/>
    <property type="molecule type" value="Genomic_DNA"/>
</dbReference>